<organism evidence="5 6">
    <name type="scientific">Henosepilachna vigintioctopunctata</name>
    <dbReference type="NCBI Taxonomy" id="420089"/>
    <lineage>
        <taxon>Eukaryota</taxon>
        <taxon>Metazoa</taxon>
        <taxon>Ecdysozoa</taxon>
        <taxon>Arthropoda</taxon>
        <taxon>Hexapoda</taxon>
        <taxon>Insecta</taxon>
        <taxon>Pterygota</taxon>
        <taxon>Neoptera</taxon>
        <taxon>Endopterygota</taxon>
        <taxon>Coleoptera</taxon>
        <taxon>Polyphaga</taxon>
        <taxon>Cucujiformia</taxon>
        <taxon>Coccinelloidea</taxon>
        <taxon>Coccinellidae</taxon>
        <taxon>Epilachninae</taxon>
        <taxon>Epilachnini</taxon>
        <taxon>Henosepilachna</taxon>
    </lineage>
</organism>
<evidence type="ECO:0000313" key="5">
    <source>
        <dbReference type="EMBL" id="KAK9888736.1"/>
    </source>
</evidence>
<keyword evidence="4" id="KW-0539">Nucleus</keyword>
<sequence>MTKLRKQRRKKKFRYNVNRKRLRNKIHGVGNIKCKEISNEWENHKSVETNLKEMGLSYDPNKTIKIEKRVKRKVKPDVSNKNNSEWMEVVEEIPQEISATKKTVAEKLLVDSKLPREKMLRLPGSQVEWLSYLLDTYGKDYKAMSKDKSNYKQETWKKIRQQIKLFKSVPEQYQVYLDKRGISADVEDDTSSDGEL</sequence>
<dbReference type="InterPro" id="IPR019002">
    <property type="entry name" value="Ribosome_biogenesis_Nop16"/>
</dbReference>
<proteinExistence type="inferred from homology"/>
<evidence type="ECO:0000313" key="6">
    <source>
        <dbReference type="Proteomes" id="UP001431783"/>
    </source>
</evidence>
<evidence type="ECO:0000256" key="3">
    <source>
        <dbReference type="ARBA" id="ARBA00015522"/>
    </source>
</evidence>
<dbReference type="PANTHER" id="PTHR13243:SF1">
    <property type="entry name" value="NUCLEOLAR PROTEIN 16"/>
    <property type="match status" value="1"/>
</dbReference>
<dbReference type="GO" id="GO:0005730">
    <property type="term" value="C:nucleolus"/>
    <property type="evidence" value="ECO:0007669"/>
    <property type="project" value="UniProtKB-SubCell"/>
</dbReference>
<reference evidence="5 6" key="1">
    <citation type="submission" date="2023-03" db="EMBL/GenBank/DDBJ databases">
        <title>Genome insight into feeding habits of ladybird beetles.</title>
        <authorList>
            <person name="Li H.-S."/>
            <person name="Huang Y.-H."/>
            <person name="Pang H."/>
        </authorList>
    </citation>
    <scope>NUCLEOTIDE SEQUENCE [LARGE SCALE GENOMIC DNA]</scope>
    <source>
        <strain evidence="5">SYSU_2023b</strain>
        <tissue evidence="5">Whole body</tissue>
    </source>
</reference>
<dbReference type="GO" id="GO:0042273">
    <property type="term" value="P:ribosomal large subunit biogenesis"/>
    <property type="evidence" value="ECO:0007669"/>
    <property type="project" value="TreeGrafter"/>
</dbReference>
<name>A0AAW1V945_9CUCU</name>
<gene>
    <name evidence="5" type="ORF">WA026_000962</name>
</gene>
<evidence type="ECO:0000256" key="2">
    <source>
        <dbReference type="ARBA" id="ARBA00008479"/>
    </source>
</evidence>
<dbReference type="PANTHER" id="PTHR13243">
    <property type="entry name" value="HSPC111 PROTEIN-RELATED"/>
    <property type="match status" value="1"/>
</dbReference>
<dbReference type="AlphaFoldDB" id="A0AAW1V945"/>
<dbReference type="Proteomes" id="UP001431783">
    <property type="component" value="Unassembled WGS sequence"/>
</dbReference>
<comment type="caution">
    <text evidence="5">The sequence shown here is derived from an EMBL/GenBank/DDBJ whole genome shotgun (WGS) entry which is preliminary data.</text>
</comment>
<dbReference type="Pfam" id="PF09420">
    <property type="entry name" value="Nop16"/>
    <property type="match status" value="1"/>
</dbReference>
<protein>
    <recommendedName>
        <fullName evidence="3">Nucleolar protein 16</fullName>
    </recommendedName>
</protein>
<comment type="subcellular location">
    <subcellularLocation>
        <location evidence="1">Nucleus</location>
        <location evidence="1">Nucleolus</location>
    </subcellularLocation>
</comment>
<accession>A0AAW1V945</accession>
<evidence type="ECO:0000256" key="1">
    <source>
        <dbReference type="ARBA" id="ARBA00004604"/>
    </source>
</evidence>
<dbReference type="EMBL" id="JARQZJ010000121">
    <property type="protein sequence ID" value="KAK9888736.1"/>
    <property type="molecule type" value="Genomic_DNA"/>
</dbReference>
<evidence type="ECO:0000256" key="4">
    <source>
        <dbReference type="ARBA" id="ARBA00023242"/>
    </source>
</evidence>
<keyword evidence="6" id="KW-1185">Reference proteome</keyword>
<comment type="similarity">
    <text evidence="2">Belongs to the NOP16 family.</text>
</comment>